<keyword evidence="3" id="KW-0472">Membrane</keyword>
<protein>
    <recommendedName>
        <fullName evidence="4">Leucine-rich repeat-containing N-terminal plant-type domain-containing protein</fullName>
    </recommendedName>
</protein>
<evidence type="ECO:0000259" key="4">
    <source>
        <dbReference type="Pfam" id="PF08263"/>
    </source>
</evidence>
<keyword evidence="3" id="KW-0812">Transmembrane</keyword>
<gene>
    <name evidence="5" type="ORF">Slati_4376900</name>
</gene>
<accession>A0AAW2SPD0</accession>
<keyword evidence="2" id="KW-0677">Repeat</keyword>
<feature type="domain" description="Leucine-rich repeat-containing N-terminal plant-type" evidence="4">
    <location>
        <begin position="34"/>
        <end position="63"/>
    </location>
</feature>
<evidence type="ECO:0000256" key="1">
    <source>
        <dbReference type="ARBA" id="ARBA00022614"/>
    </source>
</evidence>
<feature type="transmembrane region" description="Helical" evidence="3">
    <location>
        <begin position="102"/>
        <end position="122"/>
    </location>
</feature>
<evidence type="ECO:0000256" key="3">
    <source>
        <dbReference type="SAM" id="Phobius"/>
    </source>
</evidence>
<name>A0AAW2SPD0_9LAMI</name>
<dbReference type="AlphaFoldDB" id="A0AAW2SPD0"/>
<sequence length="127" mass="14518">MAKRGLKRYEMITEFMFLFLFIINLSACRGFQVELELLLSMKASMNDHSHALSNWNSSVSFCNGMESPVSTHPTCRKSSSPERTCLEEFRNPFSDYRISSPLIYPAISCLVKFLGTYHLVFLSDIST</sequence>
<dbReference type="InterPro" id="IPR013210">
    <property type="entry name" value="LRR_N_plant-typ"/>
</dbReference>
<evidence type="ECO:0000313" key="5">
    <source>
        <dbReference type="EMBL" id="KAL0394107.1"/>
    </source>
</evidence>
<keyword evidence="1" id="KW-0433">Leucine-rich repeat</keyword>
<evidence type="ECO:0000256" key="2">
    <source>
        <dbReference type="ARBA" id="ARBA00022737"/>
    </source>
</evidence>
<reference evidence="5" key="1">
    <citation type="submission" date="2020-06" db="EMBL/GenBank/DDBJ databases">
        <authorList>
            <person name="Li T."/>
            <person name="Hu X."/>
            <person name="Zhang T."/>
            <person name="Song X."/>
            <person name="Zhang H."/>
            <person name="Dai N."/>
            <person name="Sheng W."/>
            <person name="Hou X."/>
            <person name="Wei L."/>
        </authorList>
    </citation>
    <scope>NUCLEOTIDE SEQUENCE</scope>
    <source>
        <strain evidence="5">KEN1</strain>
        <tissue evidence="5">Leaf</tissue>
    </source>
</reference>
<keyword evidence="3" id="KW-1133">Transmembrane helix</keyword>
<dbReference type="Pfam" id="PF08263">
    <property type="entry name" value="LRRNT_2"/>
    <property type="match status" value="1"/>
</dbReference>
<comment type="caution">
    <text evidence="5">The sequence shown here is derived from an EMBL/GenBank/DDBJ whole genome shotgun (WGS) entry which is preliminary data.</text>
</comment>
<organism evidence="5">
    <name type="scientific">Sesamum latifolium</name>
    <dbReference type="NCBI Taxonomy" id="2727402"/>
    <lineage>
        <taxon>Eukaryota</taxon>
        <taxon>Viridiplantae</taxon>
        <taxon>Streptophyta</taxon>
        <taxon>Embryophyta</taxon>
        <taxon>Tracheophyta</taxon>
        <taxon>Spermatophyta</taxon>
        <taxon>Magnoliopsida</taxon>
        <taxon>eudicotyledons</taxon>
        <taxon>Gunneridae</taxon>
        <taxon>Pentapetalae</taxon>
        <taxon>asterids</taxon>
        <taxon>lamiids</taxon>
        <taxon>Lamiales</taxon>
        <taxon>Pedaliaceae</taxon>
        <taxon>Sesamum</taxon>
    </lineage>
</organism>
<dbReference type="EMBL" id="JACGWN010000016">
    <property type="protein sequence ID" value="KAL0394107.1"/>
    <property type="molecule type" value="Genomic_DNA"/>
</dbReference>
<proteinExistence type="predicted"/>
<reference evidence="5" key="2">
    <citation type="journal article" date="2024" name="Plant">
        <title>Genomic evolution and insights into agronomic trait innovations of Sesamum species.</title>
        <authorList>
            <person name="Miao H."/>
            <person name="Wang L."/>
            <person name="Qu L."/>
            <person name="Liu H."/>
            <person name="Sun Y."/>
            <person name="Le M."/>
            <person name="Wang Q."/>
            <person name="Wei S."/>
            <person name="Zheng Y."/>
            <person name="Lin W."/>
            <person name="Duan Y."/>
            <person name="Cao H."/>
            <person name="Xiong S."/>
            <person name="Wang X."/>
            <person name="Wei L."/>
            <person name="Li C."/>
            <person name="Ma Q."/>
            <person name="Ju M."/>
            <person name="Zhao R."/>
            <person name="Li G."/>
            <person name="Mu C."/>
            <person name="Tian Q."/>
            <person name="Mei H."/>
            <person name="Zhang T."/>
            <person name="Gao T."/>
            <person name="Zhang H."/>
        </authorList>
    </citation>
    <scope>NUCLEOTIDE SEQUENCE</scope>
    <source>
        <strain evidence="5">KEN1</strain>
    </source>
</reference>
<feature type="transmembrane region" description="Helical" evidence="3">
    <location>
        <begin position="12"/>
        <end position="32"/>
    </location>
</feature>